<gene>
    <name evidence="1" type="ORF">MTR67_022672</name>
</gene>
<proteinExistence type="predicted"/>
<dbReference type="AlphaFoldDB" id="A0AAF0TQQ5"/>
<sequence>MNMSSTTRQLEDREVIFSVPKKLIFVRPFEIAVLRDVIANTLIESFLPCKLEFDKDCSINFLFAQSIKYFVSKMC</sequence>
<evidence type="ECO:0000313" key="2">
    <source>
        <dbReference type="Proteomes" id="UP001234989"/>
    </source>
</evidence>
<name>A0AAF0TQQ5_SOLVR</name>
<accession>A0AAF0TQQ5</accession>
<reference evidence="1" key="1">
    <citation type="submission" date="2023-08" db="EMBL/GenBank/DDBJ databases">
        <title>A de novo genome assembly of Solanum verrucosum Schlechtendal, a Mexican diploid species geographically isolated from the other diploid A-genome species in potato relatives.</title>
        <authorList>
            <person name="Hosaka K."/>
        </authorList>
    </citation>
    <scope>NUCLEOTIDE SEQUENCE</scope>
    <source>
        <tissue evidence="1">Young leaves</tissue>
    </source>
</reference>
<dbReference type="EMBL" id="CP133616">
    <property type="protein sequence ID" value="WMV29287.1"/>
    <property type="molecule type" value="Genomic_DNA"/>
</dbReference>
<evidence type="ECO:0000313" key="1">
    <source>
        <dbReference type="EMBL" id="WMV29287.1"/>
    </source>
</evidence>
<keyword evidence="2" id="KW-1185">Reference proteome</keyword>
<protein>
    <submittedName>
        <fullName evidence="1">Uncharacterized protein</fullName>
    </submittedName>
</protein>
<dbReference type="Proteomes" id="UP001234989">
    <property type="component" value="Chromosome 5"/>
</dbReference>
<organism evidence="1 2">
    <name type="scientific">Solanum verrucosum</name>
    <dbReference type="NCBI Taxonomy" id="315347"/>
    <lineage>
        <taxon>Eukaryota</taxon>
        <taxon>Viridiplantae</taxon>
        <taxon>Streptophyta</taxon>
        <taxon>Embryophyta</taxon>
        <taxon>Tracheophyta</taxon>
        <taxon>Spermatophyta</taxon>
        <taxon>Magnoliopsida</taxon>
        <taxon>eudicotyledons</taxon>
        <taxon>Gunneridae</taxon>
        <taxon>Pentapetalae</taxon>
        <taxon>asterids</taxon>
        <taxon>lamiids</taxon>
        <taxon>Solanales</taxon>
        <taxon>Solanaceae</taxon>
        <taxon>Solanoideae</taxon>
        <taxon>Solaneae</taxon>
        <taxon>Solanum</taxon>
    </lineage>
</organism>